<evidence type="ECO:0000256" key="4">
    <source>
        <dbReference type="ARBA" id="ARBA00019465"/>
    </source>
</evidence>
<dbReference type="InterPro" id="IPR050838">
    <property type="entry name" value="Ketopantoate_reductase"/>
</dbReference>
<keyword evidence="7 10" id="KW-0560">Oxidoreductase</keyword>
<feature type="domain" description="Ketopantoate reductase C-terminal" evidence="12">
    <location>
        <begin position="172"/>
        <end position="293"/>
    </location>
</feature>
<evidence type="ECO:0000256" key="1">
    <source>
        <dbReference type="ARBA" id="ARBA00004994"/>
    </source>
</evidence>
<reference evidence="13 14" key="1">
    <citation type="submission" date="2020-12" db="EMBL/GenBank/DDBJ databases">
        <authorList>
            <person name="Ruan W."/>
            <person name="Khan S.A."/>
            <person name="Jeon C.O."/>
        </authorList>
    </citation>
    <scope>NUCLEOTIDE SEQUENCE [LARGE SCALE GENOMIC DNA]</scope>
    <source>
        <strain evidence="13 14">MA-13</strain>
    </source>
</reference>
<evidence type="ECO:0000256" key="9">
    <source>
        <dbReference type="ARBA" id="ARBA00048793"/>
    </source>
</evidence>
<organism evidence="13 14">
    <name type="scientific">Rheinheimera maricola</name>
    <dbReference type="NCBI Taxonomy" id="2793282"/>
    <lineage>
        <taxon>Bacteria</taxon>
        <taxon>Pseudomonadati</taxon>
        <taxon>Pseudomonadota</taxon>
        <taxon>Gammaproteobacteria</taxon>
        <taxon>Chromatiales</taxon>
        <taxon>Chromatiaceae</taxon>
        <taxon>Rheinheimera</taxon>
    </lineage>
</organism>
<dbReference type="InterPro" id="IPR013752">
    <property type="entry name" value="KPA_reductase"/>
</dbReference>
<evidence type="ECO:0000256" key="5">
    <source>
        <dbReference type="ARBA" id="ARBA00022655"/>
    </source>
</evidence>
<feature type="domain" description="Ketopantoate reductase N-terminal" evidence="11">
    <location>
        <begin position="13"/>
        <end position="145"/>
    </location>
</feature>
<evidence type="ECO:0000256" key="8">
    <source>
        <dbReference type="ARBA" id="ARBA00032024"/>
    </source>
</evidence>
<evidence type="ECO:0000313" key="13">
    <source>
        <dbReference type="EMBL" id="MBZ9611974.1"/>
    </source>
</evidence>
<comment type="catalytic activity">
    <reaction evidence="9 10">
        <text>(R)-pantoate + NADP(+) = 2-dehydropantoate + NADPH + H(+)</text>
        <dbReference type="Rhea" id="RHEA:16233"/>
        <dbReference type="ChEBI" id="CHEBI:11561"/>
        <dbReference type="ChEBI" id="CHEBI:15378"/>
        <dbReference type="ChEBI" id="CHEBI:15980"/>
        <dbReference type="ChEBI" id="CHEBI:57783"/>
        <dbReference type="ChEBI" id="CHEBI:58349"/>
        <dbReference type="EC" id="1.1.1.169"/>
    </reaction>
</comment>
<evidence type="ECO:0000313" key="14">
    <source>
        <dbReference type="Proteomes" id="UP000663814"/>
    </source>
</evidence>
<dbReference type="InterPro" id="IPR036291">
    <property type="entry name" value="NAD(P)-bd_dom_sf"/>
</dbReference>
<dbReference type="EC" id="1.1.1.169" evidence="3 10"/>
<comment type="pathway">
    <text evidence="1 10">Cofactor biosynthesis; (R)-pantothenate biosynthesis; (R)-pantoate from 3-methyl-2-oxobutanoate: step 2/2.</text>
</comment>
<accession>A0ABS7X8V9</accession>
<dbReference type="InterPro" id="IPR013328">
    <property type="entry name" value="6PGD_dom2"/>
</dbReference>
<dbReference type="EMBL" id="JAERPS020000003">
    <property type="protein sequence ID" value="MBZ9611974.1"/>
    <property type="molecule type" value="Genomic_DNA"/>
</dbReference>
<reference evidence="13 14" key="2">
    <citation type="submission" date="2021-08" db="EMBL/GenBank/DDBJ databases">
        <title>Rheinheimera aquimaris sp. nov., isolated from seawater of the East Sea in Korea.</title>
        <authorList>
            <person name="Kim K.H."/>
            <person name="Wenting R."/>
            <person name="Kim K.R."/>
            <person name="Jeon C.O."/>
        </authorList>
    </citation>
    <scope>NUCLEOTIDE SEQUENCE [LARGE SCALE GENOMIC DNA]</scope>
    <source>
        <strain evidence="13 14">MA-13</strain>
    </source>
</reference>
<keyword evidence="6 10" id="KW-0521">NADP</keyword>
<protein>
    <recommendedName>
        <fullName evidence="4 10">2-dehydropantoate 2-reductase</fullName>
        <ecNumber evidence="3 10">1.1.1.169</ecNumber>
    </recommendedName>
    <alternativeName>
        <fullName evidence="8 10">Ketopantoate reductase</fullName>
    </alternativeName>
</protein>
<dbReference type="Proteomes" id="UP000663814">
    <property type="component" value="Unassembled WGS sequence"/>
</dbReference>
<evidence type="ECO:0000256" key="2">
    <source>
        <dbReference type="ARBA" id="ARBA00007870"/>
    </source>
</evidence>
<sequence>MAQIPSSQSALSWTIVGKGAIGLLAACRLTLANYPIGLWLRQPLAVYSQFKGQQFRFTPAVTPLNAVLIPVKSYAVIDAIKGLLPFLTSNAQLVISHNGMGTISQILPLLQPDQGLWFLTTTHGALKQGVNLFHTGNGQSVLAPLNTAAKQQSSVVHRAMDDALGPVITTENIEPFLWQKLAVNAVINPLTAIHNCSNGALAEARFQPLLDALVLEVCQIASAEGVVLEPTQIQQNVRQVIRNTAENYSSMQQDIVHQRRTEINAINGFIVQQARHYGITVPHNENLLQQVLELENRPYGR</sequence>
<comment type="function">
    <text evidence="10">Catalyzes the NADPH-dependent reduction of ketopantoate into pantoic acid.</text>
</comment>
<evidence type="ECO:0000256" key="10">
    <source>
        <dbReference type="RuleBase" id="RU362068"/>
    </source>
</evidence>
<dbReference type="InterPro" id="IPR013332">
    <property type="entry name" value="KPR_N"/>
</dbReference>
<dbReference type="InterPro" id="IPR003710">
    <property type="entry name" value="ApbA"/>
</dbReference>
<comment type="caution">
    <text evidence="13">The sequence shown here is derived from an EMBL/GenBank/DDBJ whole genome shotgun (WGS) entry which is preliminary data.</text>
</comment>
<proteinExistence type="inferred from homology"/>
<dbReference type="SUPFAM" id="SSF51735">
    <property type="entry name" value="NAD(P)-binding Rossmann-fold domains"/>
    <property type="match status" value="1"/>
</dbReference>
<dbReference type="NCBIfam" id="TIGR00745">
    <property type="entry name" value="apbA_panE"/>
    <property type="match status" value="1"/>
</dbReference>
<dbReference type="Gene3D" id="3.40.50.720">
    <property type="entry name" value="NAD(P)-binding Rossmann-like Domain"/>
    <property type="match status" value="1"/>
</dbReference>
<evidence type="ECO:0000256" key="7">
    <source>
        <dbReference type="ARBA" id="ARBA00023002"/>
    </source>
</evidence>
<gene>
    <name evidence="13" type="ORF">I4W93_010235</name>
</gene>
<dbReference type="SUPFAM" id="SSF48179">
    <property type="entry name" value="6-phosphogluconate dehydrogenase C-terminal domain-like"/>
    <property type="match status" value="1"/>
</dbReference>
<dbReference type="PANTHER" id="PTHR43765:SF2">
    <property type="entry name" value="2-DEHYDROPANTOATE 2-REDUCTASE"/>
    <property type="match status" value="1"/>
</dbReference>
<dbReference type="RefSeq" id="WP_205311017.1">
    <property type="nucleotide sequence ID" value="NZ_JAERPS020000003.1"/>
</dbReference>
<dbReference type="InterPro" id="IPR008927">
    <property type="entry name" value="6-PGluconate_DH-like_C_sf"/>
</dbReference>
<evidence type="ECO:0000259" key="11">
    <source>
        <dbReference type="Pfam" id="PF02558"/>
    </source>
</evidence>
<keyword evidence="14" id="KW-1185">Reference proteome</keyword>
<dbReference type="Pfam" id="PF02558">
    <property type="entry name" value="ApbA"/>
    <property type="match status" value="1"/>
</dbReference>
<comment type="similarity">
    <text evidence="2 10">Belongs to the ketopantoate reductase family.</text>
</comment>
<keyword evidence="5 10" id="KW-0566">Pantothenate biosynthesis</keyword>
<evidence type="ECO:0000259" key="12">
    <source>
        <dbReference type="Pfam" id="PF08546"/>
    </source>
</evidence>
<dbReference type="Pfam" id="PF08546">
    <property type="entry name" value="ApbA_C"/>
    <property type="match status" value="1"/>
</dbReference>
<name>A0ABS7X8V9_9GAMM</name>
<evidence type="ECO:0000256" key="3">
    <source>
        <dbReference type="ARBA" id="ARBA00013014"/>
    </source>
</evidence>
<evidence type="ECO:0000256" key="6">
    <source>
        <dbReference type="ARBA" id="ARBA00022857"/>
    </source>
</evidence>
<dbReference type="PANTHER" id="PTHR43765">
    <property type="entry name" value="2-DEHYDROPANTOATE 2-REDUCTASE-RELATED"/>
    <property type="match status" value="1"/>
</dbReference>
<dbReference type="Gene3D" id="1.10.1040.10">
    <property type="entry name" value="N-(1-d-carboxylethyl)-l-norvaline Dehydrogenase, domain 2"/>
    <property type="match status" value="1"/>
</dbReference>